<evidence type="ECO:0000313" key="4">
    <source>
        <dbReference type="EMBL" id="AWL09203.1"/>
    </source>
</evidence>
<evidence type="ECO:0000259" key="3">
    <source>
        <dbReference type="SMART" id="SM01027"/>
    </source>
</evidence>
<dbReference type="Proteomes" id="UP000245468">
    <property type="component" value="Chromosome"/>
</dbReference>
<dbReference type="Gene3D" id="3.60.15.10">
    <property type="entry name" value="Ribonuclease Z/Hydroxyacylglutathione hydrolase-like"/>
    <property type="match status" value="1"/>
</dbReference>
<dbReference type="SMART" id="SM01027">
    <property type="entry name" value="Beta-Casp"/>
    <property type="match status" value="1"/>
</dbReference>
<dbReference type="RefSeq" id="WP_109322902.1">
    <property type="nucleotide sequence ID" value="NZ_CP029346.1"/>
</dbReference>
<dbReference type="EMBL" id="CP029346">
    <property type="protein sequence ID" value="AWL09203.1"/>
    <property type="molecule type" value="Genomic_DNA"/>
</dbReference>
<dbReference type="SMART" id="SM00849">
    <property type="entry name" value="Lactamase_B"/>
    <property type="match status" value="1"/>
</dbReference>
<feature type="domain" description="Beta-Casp" evidence="3">
    <location>
        <begin position="263"/>
        <end position="388"/>
    </location>
</feature>
<dbReference type="Gene3D" id="3.40.50.10890">
    <property type="match status" value="1"/>
</dbReference>
<dbReference type="OrthoDB" id="9803916at2"/>
<sequence>MKLQFLGAAKQVTGSMYLLELEDGFKILIDCGTDMEREIDFDEPYESKAFFPFDASLINLVILTHAHIDHSGNIPMLYREGYEGQVLCTPPTAELAELLLMDSANLHLRKLKAAQGESRKKHKQMDRLLRKGDLYLQKDVEHSVNHFITIPFSKKFRATENLEITFIPAGHLLGAAHVHLGITENGVKKTLGFSGDVGRKNYPLHIDPQTMPACDYLVCETTYGNRIHEDKESTKKALGDIIKSTCIDKPGRLIIPAFSVGRTQAVLYTLNRLIEEDHFPAIRVFTDSPMGKSSTRIYTKYSSYLNQEAREFQAEYDELFDFDNLKFLQTEKESRAIKNYHEPCIIISSSGMISGGRVETHIADNISNTYCTILLIGYAAEGTLGRQLLAGTDHIQVRDREYKVHAQIRKIDVFSGHADKLGLLDFVKVQSPSTLKKVFLSHGEEESMVEFKEELTNLGYQDVILPEKNQTFIL</sequence>
<dbReference type="Pfam" id="PF16661">
    <property type="entry name" value="Lactamase_B_6"/>
    <property type="match status" value="1"/>
</dbReference>
<dbReference type="InterPro" id="IPR050698">
    <property type="entry name" value="MBL"/>
</dbReference>
<evidence type="ECO:0000313" key="5">
    <source>
        <dbReference type="Proteomes" id="UP000245468"/>
    </source>
</evidence>
<proteinExistence type="predicted"/>
<keyword evidence="1" id="KW-0378">Hydrolase</keyword>
<dbReference type="Pfam" id="PF10996">
    <property type="entry name" value="Beta-Casp"/>
    <property type="match status" value="1"/>
</dbReference>
<feature type="domain" description="Metallo-beta-lactamase" evidence="2">
    <location>
        <begin position="13"/>
        <end position="241"/>
    </location>
</feature>
<dbReference type="PANTHER" id="PTHR11203:SF37">
    <property type="entry name" value="INTEGRATOR COMPLEX SUBUNIT 11"/>
    <property type="match status" value="1"/>
</dbReference>
<dbReference type="Pfam" id="PF07521">
    <property type="entry name" value="RMMBL"/>
    <property type="match status" value="1"/>
</dbReference>
<dbReference type="InterPro" id="IPR011108">
    <property type="entry name" value="RMMBL"/>
</dbReference>
<evidence type="ECO:0000259" key="2">
    <source>
        <dbReference type="SMART" id="SM00849"/>
    </source>
</evidence>
<dbReference type="SUPFAM" id="SSF56281">
    <property type="entry name" value="Metallo-hydrolase/oxidoreductase"/>
    <property type="match status" value="1"/>
</dbReference>
<dbReference type="InterPro" id="IPR001279">
    <property type="entry name" value="Metallo-B-lactamas"/>
</dbReference>
<dbReference type="InterPro" id="IPR022712">
    <property type="entry name" value="Beta_Casp"/>
</dbReference>
<protein>
    <submittedName>
        <fullName evidence="4">Ribonuclease</fullName>
    </submittedName>
</protein>
<gene>
    <name evidence="4" type="ORF">HME7025_01342</name>
</gene>
<name>A0A2S2DV19_9BACT</name>
<keyword evidence="5" id="KW-1185">Reference proteome</keyword>
<evidence type="ECO:0000256" key="1">
    <source>
        <dbReference type="ARBA" id="ARBA00022801"/>
    </source>
</evidence>
<dbReference type="CDD" id="cd16295">
    <property type="entry name" value="TTHA0252-CPSF-like_MBL-fold"/>
    <property type="match status" value="1"/>
</dbReference>
<dbReference type="GO" id="GO:0016787">
    <property type="term" value="F:hydrolase activity"/>
    <property type="evidence" value="ECO:0007669"/>
    <property type="project" value="UniProtKB-KW"/>
</dbReference>
<dbReference type="KEGG" id="psez:HME7025_01342"/>
<dbReference type="InterPro" id="IPR036866">
    <property type="entry name" value="RibonucZ/Hydroxyglut_hydro"/>
</dbReference>
<dbReference type="PANTHER" id="PTHR11203">
    <property type="entry name" value="CLEAVAGE AND POLYADENYLATION SPECIFICITY FACTOR FAMILY MEMBER"/>
    <property type="match status" value="1"/>
</dbReference>
<reference evidence="5" key="1">
    <citation type="submission" date="2018-05" db="EMBL/GenBank/DDBJ databases">
        <title>Pseudarcicella sp. HME7025 Genome sequencing and assembly.</title>
        <authorList>
            <person name="Kim H."/>
            <person name="Kang H."/>
            <person name="Joh K."/>
        </authorList>
    </citation>
    <scope>NUCLEOTIDE SEQUENCE [LARGE SCALE GENOMIC DNA]</scope>
    <source>
        <strain evidence="5">HME7025</strain>
    </source>
</reference>
<accession>A0A2S2DV19</accession>
<organism evidence="4 5">
    <name type="scientific">Aquirufa nivalisilvae</name>
    <dbReference type="NCBI Taxonomy" id="2516557"/>
    <lineage>
        <taxon>Bacteria</taxon>
        <taxon>Pseudomonadati</taxon>
        <taxon>Bacteroidota</taxon>
        <taxon>Cytophagia</taxon>
        <taxon>Cytophagales</taxon>
        <taxon>Flectobacillaceae</taxon>
        <taxon>Aquirufa</taxon>
    </lineage>
</organism>
<dbReference type="AlphaFoldDB" id="A0A2S2DV19"/>
<dbReference type="GO" id="GO:0004521">
    <property type="term" value="F:RNA endonuclease activity"/>
    <property type="evidence" value="ECO:0007669"/>
    <property type="project" value="TreeGrafter"/>
</dbReference>